<dbReference type="GO" id="GO:0008270">
    <property type="term" value="F:zinc ion binding"/>
    <property type="evidence" value="ECO:0007669"/>
    <property type="project" value="InterPro"/>
</dbReference>
<dbReference type="PANTHER" id="PTHR43401:SF2">
    <property type="entry name" value="L-THREONINE 3-DEHYDROGENASE"/>
    <property type="match status" value="1"/>
</dbReference>
<evidence type="ECO:0000259" key="5">
    <source>
        <dbReference type="SMART" id="SM00829"/>
    </source>
</evidence>
<accession>A0A9X2MQ37</accession>
<keyword evidence="7" id="KW-1185">Reference proteome</keyword>
<evidence type="ECO:0000313" key="6">
    <source>
        <dbReference type="EMBL" id="MCR2804776.1"/>
    </source>
</evidence>
<dbReference type="InterPro" id="IPR050129">
    <property type="entry name" value="Zn_alcohol_dh"/>
</dbReference>
<dbReference type="GO" id="GO:0016491">
    <property type="term" value="F:oxidoreductase activity"/>
    <property type="evidence" value="ECO:0007669"/>
    <property type="project" value="UniProtKB-KW"/>
</dbReference>
<dbReference type="PROSITE" id="PS00059">
    <property type="entry name" value="ADH_ZINC"/>
    <property type="match status" value="1"/>
</dbReference>
<comment type="similarity">
    <text evidence="4">Belongs to the zinc-containing alcohol dehydrogenase family.</text>
</comment>
<name>A0A9X2MQ37_9BACL</name>
<evidence type="ECO:0000256" key="4">
    <source>
        <dbReference type="RuleBase" id="RU361277"/>
    </source>
</evidence>
<dbReference type="SMART" id="SM00829">
    <property type="entry name" value="PKS_ER"/>
    <property type="match status" value="1"/>
</dbReference>
<organism evidence="6 7">
    <name type="scientific">Paenibacillus soyae</name>
    <dbReference type="NCBI Taxonomy" id="2969249"/>
    <lineage>
        <taxon>Bacteria</taxon>
        <taxon>Bacillati</taxon>
        <taxon>Bacillota</taxon>
        <taxon>Bacilli</taxon>
        <taxon>Bacillales</taxon>
        <taxon>Paenibacillaceae</taxon>
        <taxon>Paenibacillus</taxon>
    </lineage>
</organism>
<dbReference type="Gene3D" id="3.40.50.720">
    <property type="entry name" value="NAD(P)-binding Rossmann-like Domain"/>
    <property type="match status" value="1"/>
</dbReference>
<dbReference type="SUPFAM" id="SSF50129">
    <property type="entry name" value="GroES-like"/>
    <property type="match status" value="1"/>
</dbReference>
<evidence type="ECO:0000256" key="3">
    <source>
        <dbReference type="ARBA" id="ARBA00023002"/>
    </source>
</evidence>
<protein>
    <submittedName>
        <fullName evidence="6">Alcohol dehydrogenase catalytic domain-containing protein</fullName>
    </submittedName>
</protein>
<dbReference type="SUPFAM" id="SSF51735">
    <property type="entry name" value="NAD(P)-binding Rossmann-fold domains"/>
    <property type="match status" value="1"/>
</dbReference>
<gene>
    <name evidence="6" type="ORF">NQZ67_12885</name>
</gene>
<dbReference type="AlphaFoldDB" id="A0A9X2MQ37"/>
<dbReference type="Gene3D" id="3.90.180.10">
    <property type="entry name" value="Medium-chain alcohol dehydrogenases, catalytic domain"/>
    <property type="match status" value="1"/>
</dbReference>
<dbReference type="InterPro" id="IPR013154">
    <property type="entry name" value="ADH-like_N"/>
</dbReference>
<dbReference type="Pfam" id="PF08240">
    <property type="entry name" value="ADH_N"/>
    <property type="match status" value="1"/>
</dbReference>
<dbReference type="InterPro" id="IPR020843">
    <property type="entry name" value="ER"/>
</dbReference>
<comment type="caution">
    <text evidence="6">The sequence shown here is derived from an EMBL/GenBank/DDBJ whole genome shotgun (WGS) entry which is preliminary data.</text>
</comment>
<feature type="domain" description="Enoyl reductase (ER)" evidence="5">
    <location>
        <begin position="12"/>
        <end position="334"/>
    </location>
</feature>
<dbReference type="EMBL" id="JANIPJ010000008">
    <property type="protein sequence ID" value="MCR2804776.1"/>
    <property type="molecule type" value="Genomic_DNA"/>
</dbReference>
<sequence length="337" mass="35576">MGGTMRALVYEGPRQLELRTMEIPRPGEQEVLVRVHWAGICGSELSGYLGHNSLRKPPLVMGHEFAGVIHQVGSRVEGLQSGDRVTANPLISCGSCMECRSGRANLCPQRSLVGAGRPGAFGEYAVVPAGNIHLLPEAVSLDAAALAEPLACAVRIARLAALEPSDSLFIAGAGPIGLLVLRAAQRYGVKHTVVMDVNAERLGIVRAMGGLAVSCEEELARVTPARGFDKCVDAVGIDATRQQCMGIARPGGRVVFSGLHAADSALPVNTAIRNELTMLGSFGYNPIDFQIALKWIEESGTGLETWTVHEPLENGKACFDKLLSGPGAVAKILLELG</sequence>
<evidence type="ECO:0000313" key="7">
    <source>
        <dbReference type="Proteomes" id="UP001141950"/>
    </source>
</evidence>
<evidence type="ECO:0000256" key="2">
    <source>
        <dbReference type="ARBA" id="ARBA00022833"/>
    </source>
</evidence>
<dbReference type="Proteomes" id="UP001141950">
    <property type="component" value="Unassembled WGS sequence"/>
</dbReference>
<proteinExistence type="inferred from homology"/>
<dbReference type="InterPro" id="IPR036291">
    <property type="entry name" value="NAD(P)-bd_dom_sf"/>
</dbReference>
<evidence type="ECO:0000256" key="1">
    <source>
        <dbReference type="ARBA" id="ARBA00022723"/>
    </source>
</evidence>
<dbReference type="InterPro" id="IPR002328">
    <property type="entry name" value="ADH_Zn_CS"/>
</dbReference>
<dbReference type="RefSeq" id="WP_257446097.1">
    <property type="nucleotide sequence ID" value="NZ_JANIPJ010000008.1"/>
</dbReference>
<dbReference type="Pfam" id="PF00107">
    <property type="entry name" value="ADH_zinc_N"/>
    <property type="match status" value="1"/>
</dbReference>
<keyword evidence="3" id="KW-0560">Oxidoreductase</keyword>
<keyword evidence="2 4" id="KW-0862">Zinc</keyword>
<dbReference type="PANTHER" id="PTHR43401">
    <property type="entry name" value="L-THREONINE 3-DEHYDROGENASE"/>
    <property type="match status" value="1"/>
</dbReference>
<keyword evidence="1 4" id="KW-0479">Metal-binding</keyword>
<comment type="cofactor">
    <cofactor evidence="4">
        <name>Zn(2+)</name>
        <dbReference type="ChEBI" id="CHEBI:29105"/>
    </cofactor>
</comment>
<dbReference type="InterPro" id="IPR011032">
    <property type="entry name" value="GroES-like_sf"/>
</dbReference>
<dbReference type="InterPro" id="IPR013149">
    <property type="entry name" value="ADH-like_C"/>
</dbReference>
<reference evidence="6" key="1">
    <citation type="submission" date="2022-08" db="EMBL/GenBank/DDBJ databases">
        <title>The genomic sequence of strain Paenibacillus sp. SCIV0701.</title>
        <authorList>
            <person name="Zhao H."/>
        </authorList>
    </citation>
    <scope>NUCLEOTIDE SEQUENCE</scope>
    <source>
        <strain evidence="6">SCIV0701</strain>
    </source>
</reference>